<dbReference type="EMBL" id="QWFX01000016">
    <property type="protein sequence ID" value="RIJ26835.1"/>
    <property type="molecule type" value="Genomic_DNA"/>
</dbReference>
<keyword evidence="2" id="KW-1185">Reference proteome</keyword>
<comment type="caution">
    <text evidence="1">The sequence shown here is derived from an EMBL/GenBank/DDBJ whole genome shotgun (WGS) entry which is preliminary data.</text>
</comment>
<dbReference type="GO" id="GO:0016740">
    <property type="term" value="F:transferase activity"/>
    <property type="evidence" value="ECO:0007669"/>
    <property type="project" value="UniProtKB-KW"/>
</dbReference>
<dbReference type="Gene3D" id="3.40.50.10540">
    <property type="entry name" value="Crotonobetainyl-coa:carnitine coa-transferase, domain 1"/>
    <property type="match status" value="1"/>
</dbReference>
<proteinExistence type="predicted"/>
<keyword evidence="1" id="KW-0808">Transferase</keyword>
<evidence type="ECO:0000313" key="2">
    <source>
        <dbReference type="Proteomes" id="UP000266385"/>
    </source>
</evidence>
<organism evidence="1 2">
    <name type="scientific">Henriciella mobilis</name>
    <dbReference type="NCBI Taxonomy" id="2305467"/>
    <lineage>
        <taxon>Bacteria</taxon>
        <taxon>Pseudomonadati</taxon>
        <taxon>Pseudomonadota</taxon>
        <taxon>Alphaproteobacteria</taxon>
        <taxon>Hyphomonadales</taxon>
        <taxon>Hyphomonadaceae</taxon>
        <taxon>Henriciella</taxon>
    </lineage>
</organism>
<dbReference type="InterPro" id="IPR050509">
    <property type="entry name" value="CoA-transferase_III"/>
</dbReference>
<dbReference type="Pfam" id="PF02515">
    <property type="entry name" value="CoA_transf_3"/>
    <property type="match status" value="1"/>
</dbReference>
<dbReference type="PANTHER" id="PTHR48228">
    <property type="entry name" value="SUCCINYL-COA--D-CITRAMALATE COA-TRANSFERASE"/>
    <property type="match status" value="1"/>
</dbReference>
<dbReference type="AlphaFoldDB" id="A0A399R9X7"/>
<dbReference type="Proteomes" id="UP000266385">
    <property type="component" value="Unassembled WGS sequence"/>
</dbReference>
<name>A0A399R9X7_9PROT</name>
<accession>A0A399R9X7</accession>
<gene>
    <name evidence="1" type="ORF">D1223_18020</name>
</gene>
<protein>
    <submittedName>
        <fullName evidence="1">CoA transferase</fullName>
    </submittedName>
</protein>
<dbReference type="SUPFAM" id="SSF89796">
    <property type="entry name" value="CoA-transferase family III (CaiB/BaiF)"/>
    <property type="match status" value="1"/>
</dbReference>
<sequence length="361" mass="39081">MGAFQFHRRTFPMPLTPLFHRLTNEIERLTGLLGDAVRLPPDRIFDRSDSVDLGPAGKVSANGSCRLLLANDGWLALNLPRETDLELIPALVEANIDHADWRDVTERIQRRPKREVFQSAARLGLAVSIPGEVNTCDEFPFVSRTKPVGASARGHRMPQVIDLSSLWAGPLCGSIFAEMGADVLKVESIHRMTIGAAARSPHHHRLNSKKRHLQLDFRSERDLEKLRHLLSNADIVITNGRRRAFEQMGIIPSDLMKGKPGLVWIAITGYGFYGPQSHRIAFGDDAAVAGGLVDLADDGSPVFMGDAIADPLTGLSAAIAAIELVTKDTGAFIDASLSRVAAGAARSSCQTTATTGGQISE</sequence>
<dbReference type="InterPro" id="IPR003673">
    <property type="entry name" value="CoA-Trfase_fam_III"/>
</dbReference>
<reference evidence="1 2" key="1">
    <citation type="submission" date="2018-08" db="EMBL/GenBank/DDBJ databases">
        <title>Henriciella mobilis sp. nov., isolated from seawater.</title>
        <authorList>
            <person name="Cheng H."/>
            <person name="Wu Y.-H."/>
            <person name="Xu X.-W."/>
            <person name="Guo L.-L."/>
        </authorList>
    </citation>
    <scope>NUCLEOTIDE SEQUENCE [LARGE SCALE GENOMIC DNA]</scope>
    <source>
        <strain evidence="1 2">JN25</strain>
    </source>
</reference>
<dbReference type="InterPro" id="IPR023606">
    <property type="entry name" value="CoA-Trfase_III_dom_1_sf"/>
</dbReference>
<dbReference type="PANTHER" id="PTHR48228:SF5">
    <property type="entry name" value="ALPHA-METHYLACYL-COA RACEMASE"/>
    <property type="match status" value="1"/>
</dbReference>
<evidence type="ECO:0000313" key="1">
    <source>
        <dbReference type="EMBL" id="RIJ26835.1"/>
    </source>
</evidence>